<evidence type="ECO:0000313" key="2">
    <source>
        <dbReference type="EMBL" id="TFY88802.1"/>
    </source>
</evidence>
<gene>
    <name evidence="2" type="ORF">DYL59_14290</name>
</gene>
<organism evidence="2 3">
    <name type="scientific">Pseudomonas kairouanensis</name>
    <dbReference type="NCBI Taxonomy" id="2293832"/>
    <lineage>
        <taxon>Bacteria</taxon>
        <taxon>Pseudomonadati</taxon>
        <taxon>Pseudomonadota</taxon>
        <taxon>Gammaproteobacteria</taxon>
        <taxon>Pseudomonadales</taxon>
        <taxon>Pseudomonadaceae</taxon>
        <taxon>Pseudomonas</taxon>
    </lineage>
</organism>
<sequence>MWERACSRKRCISHPMHQLKDRIREQARSHNGSAALNRTITTMRSPTCHPPPQKNRSTKT</sequence>
<feature type="region of interest" description="Disordered" evidence="1">
    <location>
        <begin position="41"/>
        <end position="60"/>
    </location>
</feature>
<name>A0A4Z0APT4_9PSED</name>
<dbReference type="OrthoDB" id="7031629at2"/>
<dbReference type="AlphaFoldDB" id="A0A4Z0APT4"/>
<keyword evidence="3" id="KW-1185">Reference proteome</keyword>
<proteinExistence type="predicted"/>
<reference evidence="2 3" key="1">
    <citation type="journal article" date="2019" name="Syst. Appl. Microbiol.">
        <title>New species of pathogenic Pseudomonas isolated from citrus in Tunisia: Proposal of Pseudomonas kairouanensis sp. nov. and Pseudomonas nabeulensis sp. nov.</title>
        <authorList>
            <person name="Oueslati M."/>
            <person name="Mulet M."/>
            <person name="Gomila M."/>
            <person name="Berge O."/>
            <person name="Hajlaoui M.R."/>
            <person name="Lalucat J."/>
            <person name="Sadfi-Zouaoui N."/>
            <person name="Garcia-Valdes E."/>
        </authorList>
    </citation>
    <scope>NUCLEOTIDE SEQUENCE [LARGE SCALE GENOMIC DNA]</scope>
    <source>
        <strain evidence="2 3">KC12</strain>
    </source>
</reference>
<dbReference type="EMBL" id="QUZU01000015">
    <property type="protein sequence ID" value="TFY88802.1"/>
    <property type="molecule type" value="Genomic_DNA"/>
</dbReference>
<evidence type="ECO:0000313" key="3">
    <source>
        <dbReference type="Proteomes" id="UP000297391"/>
    </source>
</evidence>
<accession>A0A4Z0APT4</accession>
<comment type="caution">
    <text evidence="2">The sequence shown here is derived from an EMBL/GenBank/DDBJ whole genome shotgun (WGS) entry which is preliminary data.</text>
</comment>
<evidence type="ECO:0000256" key="1">
    <source>
        <dbReference type="SAM" id="MobiDB-lite"/>
    </source>
</evidence>
<protein>
    <submittedName>
        <fullName evidence="2">Uncharacterized protein</fullName>
    </submittedName>
</protein>
<dbReference type="Proteomes" id="UP000297391">
    <property type="component" value="Unassembled WGS sequence"/>
</dbReference>